<feature type="domain" description="HAUS augmin-like complex subunit 6 N-terminal" evidence="1">
    <location>
        <begin position="20"/>
        <end position="241"/>
    </location>
</feature>
<evidence type="ECO:0000313" key="2">
    <source>
        <dbReference type="EMBL" id="CAH2096834.1"/>
    </source>
</evidence>
<reference evidence="2" key="1">
    <citation type="submission" date="2022-03" db="EMBL/GenBank/DDBJ databases">
        <authorList>
            <person name="Tunstrom K."/>
        </authorList>
    </citation>
    <scope>NUCLEOTIDE SEQUENCE</scope>
</reference>
<dbReference type="InterPro" id="IPR028163">
    <property type="entry name" value="HAUS_6_N"/>
</dbReference>
<sequence length="819" mass="93772">MTTILMQRDLVVTLKKETNLNVGLLSKLHPMLSDLSSLILKDNALEKPTQNLFNNLSYYLVSIIDPQVHASLPWPLYDTKAERAYRNELSSFISNYSSKGLLTHVMSSYLVNPGCFKVTVLLFQLSQLAVNRVLVSKMVKENKKILYNTMTDKYKSQEKEGFVECIDKETEKMLSKFSNYLYKRKIMEEIAFLFRKKITEMERKLTAVNGQGYINNLVDNFIKNHASINDTLKKEILKIKNLNEQSRFFESWLSETDSNLNIIEDEWNTKVSPLLKKSKNILKNTEEIINRHTGQVERSSYMIEYDPKTDSIGTSELQDQVNSQQKYVLRNLETDGVQNFPNLIRAFVISICFILKNNEVGDEVYNFNKYLEGGKRNYGEIVGALKILIQRVLNAEAKIQSSPLRYNQTVSVKDYPEIPPIPDLSDLKTNRDQYQVFFDTFTPLNLYKHQFNLRRRTSGNFLKPQLKSLTAPFYQSTKDDFLKSLISCRISSYDNANTTQNIHNMSVISNIKVNETISECSAGFTKQQIIRLLSTKKSSSSKKFKYKQDRPNINIKKGGLFNESINSNEANNLFRSYSSPNLFENREKMSLNKIKGRKLSIMQEDSPPQLDVSGIACLDSDSNYNTPHALGNAESSRQINSSGFPIIKVTKEAENRINNVLNEFKVDLSNDLEMDSTVSPILEVTRKSLEQEIQSSKTETPKTNTSLIKKSSSLEKIINRFKKVRANVTSQKKIDLSDINTIVEEKENINFDVYTANRVLLPDLLSPSCSTLSSRSNNVDYLDQICNKMDEVAHRKPRESLGTALGVDQTFLDQFELID</sequence>
<dbReference type="Proteomes" id="UP001153954">
    <property type="component" value="Unassembled WGS sequence"/>
</dbReference>
<dbReference type="Pfam" id="PF14661">
    <property type="entry name" value="HAUS6_N"/>
    <property type="match status" value="1"/>
</dbReference>
<proteinExistence type="predicted"/>
<dbReference type="AlphaFoldDB" id="A0AAU9UGI6"/>
<dbReference type="EMBL" id="CAKOGL010000017">
    <property type="protein sequence ID" value="CAH2096834.1"/>
    <property type="molecule type" value="Genomic_DNA"/>
</dbReference>
<accession>A0AAU9UGI6</accession>
<organism evidence="2 3">
    <name type="scientific">Euphydryas editha</name>
    <name type="common">Edith's checkerspot</name>
    <dbReference type="NCBI Taxonomy" id="104508"/>
    <lineage>
        <taxon>Eukaryota</taxon>
        <taxon>Metazoa</taxon>
        <taxon>Ecdysozoa</taxon>
        <taxon>Arthropoda</taxon>
        <taxon>Hexapoda</taxon>
        <taxon>Insecta</taxon>
        <taxon>Pterygota</taxon>
        <taxon>Neoptera</taxon>
        <taxon>Endopterygota</taxon>
        <taxon>Lepidoptera</taxon>
        <taxon>Glossata</taxon>
        <taxon>Ditrysia</taxon>
        <taxon>Papilionoidea</taxon>
        <taxon>Nymphalidae</taxon>
        <taxon>Nymphalinae</taxon>
        <taxon>Euphydryas</taxon>
    </lineage>
</organism>
<protein>
    <recommendedName>
        <fullName evidence="1">HAUS augmin-like complex subunit 6 N-terminal domain-containing protein</fullName>
    </recommendedName>
</protein>
<name>A0AAU9UGI6_EUPED</name>
<evidence type="ECO:0000313" key="3">
    <source>
        <dbReference type="Proteomes" id="UP001153954"/>
    </source>
</evidence>
<evidence type="ECO:0000259" key="1">
    <source>
        <dbReference type="Pfam" id="PF14661"/>
    </source>
</evidence>
<gene>
    <name evidence="2" type="ORF">EEDITHA_LOCUS12124</name>
</gene>
<keyword evidence="3" id="KW-1185">Reference proteome</keyword>
<comment type="caution">
    <text evidence="2">The sequence shown here is derived from an EMBL/GenBank/DDBJ whole genome shotgun (WGS) entry which is preliminary data.</text>
</comment>